<evidence type="ECO:0000256" key="4">
    <source>
        <dbReference type="ARBA" id="ARBA00025878"/>
    </source>
</evidence>
<evidence type="ECO:0000256" key="3">
    <source>
        <dbReference type="ARBA" id="ARBA00023122"/>
    </source>
</evidence>
<accession>A0A914UK36</accession>
<dbReference type="PANTHER" id="PTHR13780:SF19">
    <property type="entry name" value="CBS DOMAIN-CONTAINING PROTEIN"/>
    <property type="match status" value="1"/>
</dbReference>
<evidence type="ECO:0000256" key="2">
    <source>
        <dbReference type="ARBA" id="ARBA00022737"/>
    </source>
</evidence>
<dbReference type="Pfam" id="PF00571">
    <property type="entry name" value="CBS"/>
    <property type="match status" value="3"/>
</dbReference>
<evidence type="ECO:0000256" key="1">
    <source>
        <dbReference type="ARBA" id="ARBA00006750"/>
    </source>
</evidence>
<dbReference type="Proteomes" id="UP000887566">
    <property type="component" value="Unplaced"/>
</dbReference>
<sequence length="432" mass="48654">MRLGAKRFQKASMHSSGSGSAVLVVKEASIPQDAPREFDHELRHAASSPGNKVTTGMAALDSDVNINFSMPHVYTNLIGADLLLNGAVQLLDDQHWIKTIPLDDPELAYSHVLQVHMCYDAVPMSTKLVVFDLKLQVKKAFYGLIYNSTRTALLHDSVDDKLVGILSITDFIRVLLKLKKKRDRKLSENDGVLSEAEAQATNIGEYEIGAWRDMIAQEGKQQPFVHIMATDSLYRAAQVLTEHRIHRLPVMDPLNGNPLYILTHKRLLKFIWLFHQQLPRPPYMDRTPRDLGVGCWTDIRVVHPDTPLVECLEALLDKGISGLPVVAREDHKVVDMYSRFDAIGIAAENRFDDLDITVEQALEHRNSFKTMERVVSVLETDTMLKTLSVLVESEVHRVCATDENGLLKGIVSLSDVIKFVVLRPVHEHEEQH</sequence>
<dbReference type="InterPro" id="IPR046342">
    <property type="entry name" value="CBS_dom_sf"/>
</dbReference>
<keyword evidence="2" id="KW-0677">Repeat</keyword>
<dbReference type="GO" id="GO:0019887">
    <property type="term" value="F:protein kinase regulator activity"/>
    <property type="evidence" value="ECO:0007669"/>
    <property type="project" value="TreeGrafter"/>
</dbReference>
<dbReference type="InterPro" id="IPR050511">
    <property type="entry name" value="AMPK_gamma/SDS23_families"/>
</dbReference>
<evidence type="ECO:0000259" key="6">
    <source>
        <dbReference type="PROSITE" id="PS51371"/>
    </source>
</evidence>
<dbReference type="Gene3D" id="3.10.580.10">
    <property type="entry name" value="CBS-domain"/>
    <property type="match status" value="2"/>
</dbReference>
<keyword evidence="7" id="KW-1185">Reference proteome</keyword>
<dbReference type="InterPro" id="IPR000644">
    <property type="entry name" value="CBS_dom"/>
</dbReference>
<feature type="domain" description="CBS" evidence="6">
    <location>
        <begin position="295"/>
        <end position="354"/>
    </location>
</feature>
<name>A0A914UK36_9BILA</name>
<dbReference type="SMART" id="SM00116">
    <property type="entry name" value="CBS"/>
    <property type="match status" value="4"/>
</dbReference>
<dbReference type="WBParaSite" id="PSAMB.scaffold104size79589.g1963.t1">
    <property type="protein sequence ID" value="PSAMB.scaffold104size79589.g1963.t1"/>
    <property type="gene ID" value="PSAMB.scaffold104size79589.g1963"/>
</dbReference>
<reference evidence="8" key="1">
    <citation type="submission" date="2022-11" db="UniProtKB">
        <authorList>
            <consortium name="WormBaseParasite"/>
        </authorList>
    </citation>
    <scope>IDENTIFICATION</scope>
</reference>
<dbReference type="AlphaFoldDB" id="A0A914UK36"/>
<dbReference type="GO" id="GO:0005737">
    <property type="term" value="C:cytoplasm"/>
    <property type="evidence" value="ECO:0007669"/>
    <property type="project" value="TreeGrafter"/>
</dbReference>
<comment type="subunit">
    <text evidence="4">AMPK is a heterotrimer of an alpha catalytic subunit (PRKAA1 or PRKAA2), a beta (PRKAB1 or PRKAB2) and a gamma non-catalytic subunits (PRKAG1, PRKAG2 or PRKAG3). Interacts with FNIP1 and FNIP2.</text>
</comment>
<dbReference type="PANTHER" id="PTHR13780">
    <property type="entry name" value="AMP-ACTIVATED PROTEIN KINASE, GAMMA REGULATORY SUBUNIT"/>
    <property type="match status" value="1"/>
</dbReference>
<comment type="similarity">
    <text evidence="1">Belongs to the 5'-AMP-activated protein kinase gamma subunit family.</text>
</comment>
<dbReference type="GO" id="GO:0016208">
    <property type="term" value="F:AMP binding"/>
    <property type="evidence" value="ECO:0007669"/>
    <property type="project" value="TreeGrafter"/>
</dbReference>
<dbReference type="SUPFAM" id="SSF54631">
    <property type="entry name" value="CBS-domain pair"/>
    <property type="match status" value="2"/>
</dbReference>
<feature type="domain" description="CBS" evidence="6">
    <location>
        <begin position="214"/>
        <end position="280"/>
    </location>
</feature>
<feature type="domain" description="CBS" evidence="6">
    <location>
        <begin position="370"/>
        <end position="430"/>
    </location>
</feature>
<protein>
    <submittedName>
        <fullName evidence="8">CBS domain-containing protein</fullName>
    </submittedName>
</protein>
<dbReference type="GO" id="GO:0031588">
    <property type="term" value="C:nucleotide-activated protein kinase complex"/>
    <property type="evidence" value="ECO:0007669"/>
    <property type="project" value="TreeGrafter"/>
</dbReference>
<evidence type="ECO:0000256" key="5">
    <source>
        <dbReference type="PROSITE-ProRule" id="PRU00703"/>
    </source>
</evidence>
<dbReference type="PROSITE" id="PS51371">
    <property type="entry name" value="CBS"/>
    <property type="match status" value="3"/>
</dbReference>
<evidence type="ECO:0000313" key="7">
    <source>
        <dbReference type="Proteomes" id="UP000887566"/>
    </source>
</evidence>
<dbReference type="GO" id="GO:0005634">
    <property type="term" value="C:nucleus"/>
    <property type="evidence" value="ECO:0007669"/>
    <property type="project" value="TreeGrafter"/>
</dbReference>
<proteinExistence type="inferred from homology"/>
<organism evidence="7 8">
    <name type="scientific">Plectus sambesii</name>
    <dbReference type="NCBI Taxonomy" id="2011161"/>
    <lineage>
        <taxon>Eukaryota</taxon>
        <taxon>Metazoa</taxon>
        <taxon>Ecdysozoa</taxon>
        <taxon>Nematoda</taxon>
        <taxon>Chromadorea</taxon>
        <taxon>Plectida</taxon>
        <taxon>Plectina</taxon>
        <taxon>Plectoidea</taxon>
        <taxon>Plectidae</taxon>
        <taxon>Plectus</taxon>
    </lineage>
</organism>
<evidence type="ECO:0000313" key="8">
    <source>
        <dbReference type="WBParaSite" id="PSAMB.scaffold104size79589.g1963.t1"/>
    </source>
</evidence>
<keyword evidence="3 5" id="KW-0129">CBS domain</keyword>
<dbReference type="GO" id="GO:0019901">
    <property type="term" value="F:protein kinase binding"/>
    <property type="evidence" value="ECO:0007669"/>
    <property type="project" value="TreeGrafter"/>
</dbReference>